<name>A0A919Q9D8_9ACTN</name>
<dbReference type="PANTHER" id="PTHR35526:SF3">
    <property type="entry name" value="ANTI-SIGMA-F FACTOR RSBW"/>
    <property type="match status" value="1"/>
</dbReference>
<comment type="caution">
    <text evidence="3">The sequence shown here is derived from an EMBL/GenBank/DDBJ whole genome shotgun (WGS) entry which is preliminary data.</text>
</comment>
<dbReference type="Proteomes" id="UP000640052">
    <property type="component" value="Unassembled WGS sequence"/>
</dbReference>
<protein>
    <recommendedName>
        <fullName evidence="2">Histidine kinase/HSP90-like ATPase domain-containing protein</fullName>
    </recommendedName>
</protein>
<keyword evidence="1" id="KW-0723">Serine/threonine-protein kinase</keyword>
<evidence type="ECO:0000256" key="1">
    <source>
        <dbReference type="ARBA" id="ARBA00022527"/>
    </source>
</evidence>
<dbReference type="AlphaFoldDB" id="A0A919Q9D8"/>
<dbReference type="CDD" id="cd16936">
    <property type="entry name" value="HATPase_RsbW-like"/>
    <property type="match status" value="1"/>
</dbReference>
<evidence type="ECO:0000313" key="4">
    <source>
        <dbReference type="Proteomes" id="UP000640052"/>
    </source>
</evidence>
<keyword evidence="1" id="KW-0808">Transferase</keyword>
<keyword evidence="4" id="KW-1185">Reference proteome</keyword>
<dbReference type="InterPro" id="IPR036890">
    <property type="entry name" value="HATPase_C_sf"/>
</dbReference>
<gene>
    <name evidence="3" type="ORF">Aph01nite_27530</name>
</gene>
<dbReference type="Gene3D" id="3.30.565.10">
    <property type="entry name" value="Histidine kinase-like ATPase, C-terminal domain"/>
    <property type="match status" value="1"/>
</dbReference>
<reference evidence="3" key="1">
    <citation type="submission" date="2021-01" db="EMBL/GenBank/DDBJ databases">
        <title>Whole genome shotgun sequence of Acrocarpospora phusangensis NBRC 108782.</title>
        <authorList>
            <person name="Komaki H."/>
            <person name="Tamura T."/>
        </authorList>
    </citation>
    <scope>NUCLEOTIDE SEQUENCE</scope>
    <source>
        <strain evidence="3">NBRC 108782</strain>
    </source>
</reference>
<evidence type="ECO:0000313" key="3">
    <source>
        <dbReference type="EMBL" id="GIH24443.1"/>
    </source>
</evidence>
<dbReference type="PANTHER" id="PTHR35526">
    <property type="entry name" value="ANTI-SIGMA-F FACTOR RSBW-RELATED"/>
    <property type="match status" value="1"/>
</dbReference>
<sequence length="187" mass="20292">MHVHSLLHMHGSLHHHDLVHSMLQWSTLDWWPPVGWWPHPARDLLAGGTGCTASATFVLPPRAESIHSARSFAIGTLTGWDLADLADNMELVVSELATNALRHGMELGAPRRREVIRLSLVRRGSLVTCALTDPGSAEPVMRDPSPFEAGGLGLHIVESLSVRWGWCPLTPQGKAVWAVLSASLSAS</sequence>
<dbReference type="EMBL" id="BOOA01000018">
    <property type="protein sequence ID" value="GIH24443.1"/>
    <property type="molecule type" value="Genomic_DNA"/>
</dbReference>
<dbReference type="Pfam" id="PF13581">
    <property type="entry name" value="HATPase_c_2"/>
    <property type="match status" value="1"/>
</dbReference>
<accession>A0A919Q9D8</accession>
<feature type="domain" description="Histidine kinase/HSP90-like ATPase" evidence="2">
    <location>
        <begin position="60"/>
        <end position="177"/>
    </location>
</feature>
<evidence type="ECO:0000259" key="2">
    <source>
        <dbReference type="Pfam" id="PF13581"/>
    </source>
</evidence>
<keyword evidence="1" id="KW-0418">Kinase</keyword>
<proteinExistence type="predicted"/>
<dbReference type="InterPro" id="IPR050267">
    <property type="entry name" value="Anti-sigma-factor_SerPK"/>
</dbReference>
<dbReference type="InterPro" id="IPR003594">
    <property type="entry name" value="HATPase_dom"/>
</dbReference>
<dbReference type="GO" id="GO:0004674">
    <property type="term" value="F:protein serine/threonine kinase activity"/>
    <property type="evidence" value="ECO:0007669"/>
    <property type="project" value="UniProtKB-KW"/>
</dbReference>
<dbReference type="SUPFAM" id="SSF55874">
    <property type="entry name" value="ATPase domain of HSP90 chaperone/DNA topoisomerase II/histidine kinase"/>
    <property type="match status" value="1"/>
</dbReference>
<organism evidence="3 4">
    <name type="scientific">Acrocarpospora phusangensis</name>
    <dbReference type="NCBI Taxonomy" id="1070424"/>
    <lineage>
        <taxon>Bacteria</taxon>
        <taxon>Bacillati</taxon>
        <taxon>Actinomycetota</taxon>
        <taxon>Actinomycetes</taxon>
        <taxon>Streptosporangiales</taxon>
        <taxon>Streptosporangiaceae</taxon>
        <taxon>Acrocarpospora</taxon>
    </lineage>
</organism>